<dbReference type="PROSITE" id="PS50113">
    <property type="entry name" value="PAC"/>
    <property type="match status" value="1"/>
</dbReference>
<keyword evidence="7 12" id="KW-0812">Transmembrane</keyword>
<dbReference type="STRING" id="366533.SAMN05444339_11823"/>
<keyword evidence="8" id="KW-0418">Kinase</keyword>
<dbReference type="PANTHER" id="PTHR43711">
    <property type="entry name" value="TWO-COMPONENT HISTIDINE KINASE"/>
    <property type="match status" value="1"/>
</dbReference>
<dbReference type="CDD" id="cd00130">
    <property type="entry name" value="PAS"/>
    <property type="match status" value="1"/>
</dbReference>
<dbReference type="SUPFAM" id="SSF47384">
    <property type="entry name" value="Homodimeric domain of signal transducing histidine kinase"/>
    <property type="match status" value="1"/>
</dbReference>
<dbReference type="EMBL" id="FQUE01000018">
    <property type="protein sequence ID" value="SHF88145.1"/>
    <property type="molecule type" value="Genomic_DNA"/>
</dbReference>
<dbReference type="RefSeq" id="WP_084114655.1">
    <property type="nucleotide sequence ID" value="NZ_FQUE01000018.1"/>
</dbReference>
<feature type="domain" description="PAC" evidence="14">
    <location>
        <begin position="270"/>
        <end position="322"/>
    </location>
</feature>
<dbReference type="AlphaFoldDB" id="A0A1M5F9D6"/>
<dbReference type="Pfam" id="PF08448">
    <property type="entry name" value="PAS_4"/>
    <property type="match status" value="1"/>
</dbReference>
<dbReference type="OrthoDB" id="9795133at2"/>
<keyword evidence="6" id="KW-0808">Transferase</keyword>
<evidence type="ECO:0000256" key="1">
    <source>
        <dbReference type="ARBA" id="ARBA00000085"/>
    </source>
</evidence>
<dbReference type="Gene3D" id="1.10.287.130">
    <property type="match status" value="1"/>
</dbReference>
<gene>
    <name evidence="15" type="ORF">SAMN05444339_11823</name>
</gene>
<keyword evidence="9 12" id="KW-1133">Transmembrane helix</keyword>
<dbReference type="PRINTS" id="PR00344">
    <property type="entry name" value="BCTRLSENSOR"/>
</dbReference>
<dbReference type="Gene3D" id="3.30.450.20">
    <property type="entry name" value="PAS domain"/>
    <property type="match status" value="1"/>
</dbReference>
<comment type="subcellular location">
    <subcellularLocation>
        <location evidence="2">Cell membrane</location>
        <topology evidence="2">Multi-pass membrane protein</topology>
    </subcellularLocation>
</comment>
<evidence type="ECO:0000313" key="16">
    <source>
        <dbReference type="Proteomes" id="UP000183987"/>
    </source>
</evidence>
<feature type="transmembrane region" description="Helical" evidence="12">
    <location>
        <begin position="135"/>
        <end position="153"/>
    </location>
</feature>
<dbReference type="SUPFAM" id="SSF55874">
    <property type="entry name" value="ATPase domain of HSP90 chaperone/DNA topoisomerase II/histidine kinase"/>
    <property type="match status" value="1"/>
</dbReference>
<name>A0A1M5F9D6_LOKAT</name>
<evidence type="ECO:0000256" key="2">
    <source>
        <dbReference type="ARBA" id="ARBA00004651"/>
    </source>
</evidence>
<evidence type="ECO:0000256" key="7">
    <source>
        <dbReference type="ARBA" id="ARBA00022692"/>
    </source>
</evidence>
<feature type="transmembrane region" description="Helical" evidence="12">
    <location>
        <begin position="7"/>
        <end position="28"/>
    </location>
</feature>
<comment type="catalytic activity">
    <reaction evidence="1">
        <text>ATP + protein L-histidine = ADP + protein N-phospho-L-histidine.</text>
        <dbReference type="EC" id="2.7.13.3"/>
    </reaction>
</comment>
<feature type="transmembrane region" description="Helical" evidence="12">
    <location>
        <begin position="40"/>
        <end position="58"/>
    </location>
</feature>
<evidence type="ECO:0000256" key="8">
    <source>
        <dbReference type="ARBA" id="ARBA00022777"/>
    </source>
</evidence>
<keyword evidence="4" id="KW-1003">Cell membrane</keyword>
<feature type="domain" description="Histidine kinase" evidence="13">
    <location>
        <begin position="326"/>
        <end position="545"/>
    </location>
</feature>
<dbReference type="InterPro" id="IPR013656">
    <property type="entry name" value="PAS_4"/>
</dbReference>
<evidence type="ECO:0000256" key="6">
    <source>
        <dbReference type="ARBA" id="ARBA00022679"/>
    </source>
</evidence>
<dbReference type="NCBIfam" id="TIGR00229">
    <property type="entry name" value="sensory_box"/>
    <property type="match status" value="1"/>
</dbReference>
<dbReference type="Gene3D" id="1.10.1760.20">
    <property type="match status" value="1"/>
</dbReference>
<organism evidence="15 16">
    <name type="scientific">Loktanella atrilutea</name>
    <dbReference type="NCBI Taxonomy" id="366533"/>
    <lineage>
        <taxon>Bacteria</taxon>
        <taxon>Pseudomonadati</taxon>
        <taxon>Pseudomonadota</taxon>
        <taxon>Alphaproteobacteria</taxon>
        <taxon>Rhodobacterales</taxon>
        <taxon>Roseobacteraceae</taxon>
        <taxon>Loktanella</taxon>
    </lineage>
</organism>
<dbReference type="Pfam" id="PF07694">
    <property type="entry name" value="5TM-5TMR_LYT"/>
    <property type="match status" value="1"/>
</dbReference>
<dbReference type="InterPro" id="IPR050736">
    <property type="entry name" value="Sensor_HK_Regulatory"/>
</dbReference>
<keyword evidence="11 12" id="KW-0472">Membrane</keyword>
<dbReference type="InterPro" id="IPR036890">
    <property type="entry name" value="HATPase_C_sf"/>
</dbReference>
<dbReference type="GO" id="GO:0005886">
    <property type="term" value="C:plasma membrane"/>
    <property type="evidence" value="ECO:0007669"/>
    <property type="project" value="UniProtKB-SubCell"/>
</dbReference>
<dbReference type="InterPro" id="IPR003594">
    <property type="entry name" value="HATPase_dom"/>
</dbReference>
<keyword evidence="16" id="KW-1185">Reference proteome</keyword>
<dbReference type="GO" id="GO:0071555">
    <property type="term" value="P:cell wall organization"/>
    <property type="evidence" value="ECO:0007669"/>
    <property type="project" value="InterPro"/>
</dbReference>
<dbReference type="EC" id="2.7.13.3" evidence="3"/>
<dbReference type="CDD" id="cd00082">
    <property type="entry name" value="HisKA"/>
    <property type="match status" value="1"/>
</dbReference>
<dbReference type="InterPro" id="IPR004358">
    <property type="entry name" value="Sig_transdc_His_kin-like_C"/>
</dbReference>
<protein>
    <recommendedName>
        <fullName evidence="3">histidine kinase</fullName>
        <ecNumber evidence="3">2.7.13.3</ecNumber>
    </recommendedName>
</protein>
<dbReference type="Gene3D" id="3.30.565.10">
    <property type="entry name" value="Histidine kinase-like ATPase, C-terminal domain"/>
    <property type="match status" value="1"/>
</dbReference>
<dbReference type="InterPro" id="IPR036097">
    <property type="entry name" value="HisK_dim/P_sf"/>
</dbReference>
<feature type="transmembrane region" description="Helical" evidence="12">
    <location>
        <begin position="97"/>
        <end position="123"/>
    </location>
</feature>
<dbReference type="InterPro" id="IPR005467">
    <property type="entry name" value="His_kinase_dom"/>
</dbReference>
<dbReference type="InterPro" id="IPR000700">
    <property type="entry name" value="PAS-assoc_C"/>
</dbReference>
<evidence type="ECO:0000313" key="15">
    <source>
        <dbReference type="EMBL" id="SHF88145.1"/>
    </source>
</evidence>
<evidence type="ECO:0000256" key="11">
    <source>
        <dbReference type="ARBA" id="ARBA00023136"/>
    </source>
</evidence>
<accession>A0A1M5F9D6</accession>
<evidence type="ECO:0000256" key="12">
    <source>
        <dbReference type="SAM" id="Phobius"/>
    </source>
</evidence>
<dbReference type="SMART" id="SM00387">
    <property type="entry name" value="HATPase_c"/>
    <property type="match status" value="1"/>
</dbReference>
<dbReference type="InterPro" id="IPR035965">
    <property type="entry name" value="PAS-like_dom_sf"/>
</dbReference>
<evidence type="ECO:0000256" key="9">
    <source>
        <dbReference type="ARBA" id="ARBA00022989"/>
    </source>
</evidence>
<dbReference type="PROSITE" id="PS50109">
    <property type="entry name" value="HIS_KIN"/>
    <property type="match status" value="1"/>
</dbReference>
<evidence type="ECO:0000259" key="14">
    <source>
        <dbReference type="PROSITE" id="PS50113"/>
    </source>
</evidence>
<dbReference type="SUPFAM" id="SSF55785">
    <property type="entry name" value="PYP-like sensor domain (PAS domain)"/>
    <property type="match status" value="1"/>
</dbReference>
<sequence length="571" mass="61720">MPAMKPLWMELLALHAMVGLSVILWSLLDTYMPAVSRSRIGPGMVLGLVGVMTMAMAVEVLPGIRIDLRHALIAAGGLVFGPVSGLITGAISSAVRISYGGAGVLAGLTGIASSTFLGGAANLALKGRIPDLQQCIVFAAVVGLGALTSLLLVPSEVRGTIFQQSWLPLLTLTFTSTLFTSYFFSIERARYVEFQNLSLYRKMVDALPDCLNVKDLDGRFIIANKATADLMKARDASDLIGKTDFDFYPHAVAAGYRDDETAVLKGTGAQRLEQMVDFKDGKIGWLETVKVPIRSEAGALTGLISYNRDITDIHASNELKAQFVSTISHEIRTPLTSICGSLRLIAEAFPDELPPKAVRLIAVADRNARHLNELIDNLLVSEKLDAGQTDFSPEILDMTRLAKDAVESMKHYLPHKDLSWAMSHSAEDTKIHVHPLRLQQVLLNLLSNAAKFSPAKGIIEVDILQIDGMVRLIVRDAGPGVQPDFEASLFSRFRQEEATARVNKAGGTGLGLSLAKSFVEHMSGSISYRRLNDKTEFCVEFPSLSDSHELKGHLAPNRLSASDPAFGAGAA</sequence>
<dbReference type="InterPro" id="IPR000014">
    <property type="entry name" value="PAS"/>
</dbReference>
<proteinExistence type="predicted"/>
<dbReference type="PANTHER" id="PTHR43711:SF31">
    <property type="entry name" value="HISTIDINE KINASE"/>
    <property type="match status" value="1"/>
</dbReference>
<dbReference type="Pfam" id="PF00512">
    <property type="entry name" value="HisKA"/>
    <property type="match status" value="1"/>
</dbReference>
<dbReference type="Proteomes" id="UP000183987">
    <property type="component" value="Unassembled WGS sequence"/>
</dbReference>
<evidence type="ECO:0000256" key="10">
    <source>
        <dbReference type="ARBA" id="ARBA00023012"/>
    </source>
</evidence>
<evidence type="ECO:0000256" key="5">
    <source>
        <dbReference type="ARBA" id="ARBA00022553"/>
    </source>
</evidence>
<feature type="transmembrane region" description="Helical" evidence="12">
    <location>
        <begin position="165"/>
        <end position="184"/>
    </location>
</feature>
<reference evidence="16" key="1">
    <citation type="submission" date="2016-11" db="EMBL/GenBank/DDBJ databases">
        <authorList>
            <person name="Varghese N."/>
            <person name="Submissions S."/>
        </authorList>
    </citation>
    <scope>NUCLEOTIDE SEQUENCE [LARGE SCALE GENOMIC DNA]</scope>
    <source>
        <strain evidence="16">DSM 29326</strain>
    </source>
</reference>
<evidence type="ECO:0000256" key="3">
    <source>
        <dbReference type="ARBA" id="ARBA00012438"/>
    </source>
</evidence>
<evidence type="ECO:0000256" key="4">
    <source>
        <dbReference type="ARBA" id="ARBA00022475"/>
    </source>
</evidence>
<evidence type="ECO:0000259" key="13">
    <source>
        <dbReference type="PROSITE" id="PS50109"/>
    </source>
</evidence>
<dbReference type="SMART" id="SM00388">
    <property type="entry name" value="HisKA"/>
    <property type="match status" value="1"/>
</dbReference>
<dbReference type="Pfam" id="PF02518">
    <property type="entry name" value="HATPase_c"/>
    <property type="match status" value="1"/>
</dbReference>
<feature type="transmembrane region" description="Helical" evidence="12">
    <location>
        <begin position="70"/>
        <end position="91"/>
    </location>
</feature>
<dbReference type="InterPro" id="IPR011620">
    <property type="entry name" value="Sig_transdc_His_kinase_LytS_TM"/>
</dbReference>
<dbReference type="GO" id="GO:0000155">
    <property type="term" value="F:phosphorelay sensor kinase activity"/>
    <property type="evidence" value="ECO:0007669"/>
    <property type="project" value="InterPro"/>
</dbReference>
<dbReference type="InterPro" id="IPR003661">
    <property type="entry name" value="HisK_dim/P_dom"/>
</dbReference>
<keyword evidence="10" id="KW-0902">Two-component regulatory system</keyword>
<keyword evidence="5" id="KW-0597">Phosphoprotein</keyword>